<organism evidence="2 3">
    <name type="scientific">Varunaivibrio sulfuroxidans</name>
    <dbReference type="NCBI Taxonomy" id="1773489"/>
    <lineage>
        <taxon>Bacteria</taxon>
        <taxon>Pseudomonadati</taxon>
        <taxon>Pseudomonadota</taxon>
        <taxon>Alphaproteobacteria</taxon>
        <taxon>Rhodospirillales</taxon>
        <taxon>Magnetovibrionaceae</taxon>
        <taxon>Varunaivibrio</taxon>
    </lineage>
</organism>
<keyword evidence="1" id="KW-0812">Transmembrane</keyword>
<keyword evidence="1" id="KW-1133">Transmembrane helix</keyword>
<dbReference type="Proteomes" id="UP000295304">
    <property type="component" value="Unassembled WGS sequence"/>
</dbReference>
<accession>A0A4R3J728</accession>
<comment type="caution">
    <text evidence="2">The sequence shown here is derived from an EMBL/GenBank/DDBJ whole genome shotgun (WGS) entry which is preliminary data.</text>
</comment>
<sequence>MITTPRKSCATALHASDADNPVERLLRVGAPVLVALAIGFGLLASVGFAGGVHDAAHDTRHSFAFPCH</sequence>
<evidence type="ECO:0000256" key="1">
    <source>
        <dbReference type="SAM" id="Phobius"/>
    </source>
</evidence>
<dbReference type="EMBL" id="SLZW01000007">
    <property type="protein sequence ID" value="TCS61658.1"/>
    <property type="molecule type" value="Genomic_DNA"/>
</dbReference>
<dbReference type="Pfam" id="PF09489">
    <property type="entry name" value="CbtB"/>
    <property type="match status" value="1"/>
</dbReference>
<name>A0A4R3J728_9PROT</name>
<dbReference type="InterPro" id="IPR012667">
    <property type="entry name" value="CbtB_put"/>
</dbReference>
<reference evidence="2 3" key="1">
    <citation type="submission" date="2019-03" db="EMBL/GenBank/DDBJ databases">
        <title>Genomic Encyclopedia of Type Strains, Phase IV (KMG-IV): sequencing the most valuable type-strain genomes for metagenomic binning, comparative biology and taxonomic classification.</title>
        <authorList>
            <person name="Goeker M."/>
        </authorList>
    </citation>
    <scope>NUCLEOTIDE SEQUENCE [LARGE SCALE GENOMIC DNA]</scope>
    <source>
        <strain evidence="2 3">DSM 101688</strain>
    </source>
</reference>
<protein>
    <submittedName>
        <fullName evidence="2">Cobalt transporter subunit CbtB</fullName>
    </submittedName>
</protein>
<keyword evidence="3" id="KW-1185">Reference proteome</keyword>
<evidence type="ECO:0000313" key="2">
    <source>
        <dbReference type="EMBL" id="TCS61658.1"/>
    </source>
</evidence>
<gene>
    <name evidence="2" type="ORF">EDD55_10767</name>
</gene>
<dbReference type="AlphaFoldDB" id="A0A4R3J728"/>
<proteinExistence type="predicted"/>
<feature type="transmembrane region" description="Helical" evidence="1">
    <location>
        <begin position="28"/>
        <end position="52"/>
    </location>
</feature>
<keyword evidence="1" id="KW-0472">Membrane</keyword>
<evidence type="ECO:0000313" key="3">
    <source>
        <dbReference type="Proteomes" id="UP000295304"/>
    </source>
</evidence>
<dbReference type="RefSeq" id="WP_132939374.1">
    <property type="nucleotide sequence ID" value="NZ_CP119676.1"/>
</dbReference>
<dbReference type="OrthoDB" id="122519at2"/>